<keyword evidence="5" id="KW-0645">Protease</keyword>
<dbReference type="PANTHER" id="PTHR10795">
    <property type="entry name" value="PROPROTEIN CONVERTASE SUBTILISIN/KEXIN"/>
    <property type="match status" value="1"/>
</dbReference>
<dbReference type="Pfam" id="PF00082">
    <property type="entry name" value="Peptidase_S8"/>
    <property type="match status" value="1"/>
</dbReference>
<dbReference type="InterPro" id="IPR045051">
    <property type="entry name" value="SBT"/>
</dbReference>
<comment type="caution">
    <text evidence="5">The sequence shown here is derived from an EMBL/GenBank/DDBJ whole genome shotgun (WGS) entry which is preliminary data.</text>
</comment>
<dbReference type="InterPro" id="IPR036852">
    <property type="entry name" value="Peptidase_S8/S53_dom_sf"/>
</dbReference>
<evidence type="ECO:0000256" key="3">
    <source>
        <dbReference type="PROSITE-ProRule" id="PRU01240"/>
    </source>
</evidence>
<evidence type="ECO:0000256" key="2">
    <source>
        <dbReference type="ARBA" id="ARBA00022729"/>
    </source>
</evidence>
<keyword evidence="2" id="KW-0732">Signal</keyword>
<dbReference type="AlphaFoldDB" id="A0AAW2W4A6"/>
<dbReference type="EMBL" id="JACGWJ010000002">
    <property type="protein sequence ID" value="KAL0436233.1"/>
    <property type="molecule type" value="Genomic_DNA"/>
</dbReference>
<reference evidence="5" key="2">
    <citation type="journal article" date="2024" name="Plant">
        <title>Genomic evolution and insights into agronomic trait innovations of Sesamum species.</title>
        <authorList>
            <person name="Miao H."/>
            <person name="Wang L."/>
            <person name="Qu L."/>
            <person name="Liu H."/>
            <person name="Sun Y."/>
            <person name="Le M."/>
            <person name="Wang Q."/>
            <person name="Wei S."/>
            <person name="Zheng Y."/>
            <person name="Lin W."/>
            <person name="Duan Y."/>
            <person name="Cao H."/>
            <person name="Xiong S."/>
            <person name="Wang X."/>
            <person name="Wei L."/>
            <person name="Li C."/>
            <person name="Ma Q."/>
            <person name="Ju M."/>
            <person name="Zhao R."/>
            <person name="Li G."/>
            <person name="Mu C."/>
            <person name="Tian Q."/>
            <person name="Mei H."/>
            <person name="Zhang T."/>
            <person name="Gao T."/>
            <person name="Zhang H."/>
        </authorList>
    </citation>
    <scope>NUCLEOTIDE SEQUENCE</scope>
    <source>
        <strain evidence="5">G02</strain>
    </source>
</reference>
<name>A0AAW2W4A6_SESRA</name>
<evidence type="ECO:0000259" key="4">
    <source>
        <dbReference type="Pfam" id="PF00082"/>
    </source>
</evidence>
<dbReference type="SUPFAM" id="SSF52743">
    <property type="entry name" value="Subtilisin-like"/>
    <property type="match status" value="1"/>
</dbReference>
<reference evidence="5" key="1">
    <citation type="submission" date="2020-06" db="EMBL/GenBank/DDBJ databases">
        <authorList>
            <person name="Li T."/>
            <person name="Hu X."/>
            <person name="Zhang T."/>
            <person name="Song X."/>
            <person name="Zhang H."/>
            <person name="Dai N."/>
            <person name="Sheng W."/>
            <person name="Hou X."/>
            <person name="Wei L."/>
        </authorList>
    </citation>
    <scope>NUCLEOTIDE SEQUENCE</scope>
    <source>
        <strain evidence="5">G02</strain>
        <tissue evidence="5">Leaf</tissue>
    </source>
</reference>
<dbReference type="InterPro" id="IPR000209">
    <property type="entry name" value="Peptidase_S8/S53_dom"/>
</dbReference>
<accession>A0AAW2W4A6</accession>
<organism evidence="5">
    <name type="scientific">Sesamum radiatum</name>
    <name type="common">Black benniseed</name>
    <dbReference type="NCBI Taxonomy" id="300843"/>
    <lineage>
        <taxon>Eukaryota</taxon>
        <taxon>Viridiplantae</taxon>
        <taxon>Streptophyta</taxon>
        <taxon>Embryophyta</taxon>
        <taxon>Tracheophyta</taxon>
        <taxon>Spermatophyta</taxon>
        <taxon>Magnoliopsida</taxon>
        <taxon>eudicotyledons</taxon>
        <taxon>Gunneridae</taxon>
        <taxon>Pentapetalae</taxon>
        <taxon>asterids</taxon>
        <taxon>lamiids</taxon>
        <taxon>Lamiales</taxon>
        <taxon>Pedaliaceae</taxon>
        <taxon>Sesamum</taxon>
    </lineage>
</organism>
<feature type="domain" description="Peptidase S8/S53" evidence="4">
    <location>
        <begin position="1"/>
        <end position="59"/>
    </location>
</feature>
<comment type="caution">
    <text evidence="3">Lacks conserved residue(s) required for the propagation of feature annotation.</text>
</comment>
<dbReference type="Gene3D" id="3.40.50.200">
    <property type="entry name" value="Peptidase S8/S53 domain"/>
    <property type="match status" value="1"/>
</dbReference>
<evidence type="ECO:0000256" key="1">
    <source>
        <dbReference type="ARBA" id="ARBA00011073"/>
    </source>
</evidence>
<dbReference type="GO" id="GO:0006508">
    <property type="term" value="P:proteolysis"/>
    <property type="evidence" value="ECO:0007669"/>
    <property type="project" value="UniProtKB-KW"/>
</dbReference>
<dbReference type="PROSITE" id="PS51892">
    <property type="entry name" value="SUBTILASE"/>
    <property type="match status" value="1"/>
</dbReference>
<evidence type="ECO:0000313" key="5">
    <source>
        <dbReference type="EMBL" id="KAL0436233.1"/>
    </source>
</evidence>
<protein>
    <submittedName>
        <fullName evidence="5">Subtilisin-like protease SBT4.9</fullName>
    </submittedName>
</protein>
<comment type="similarity">
    <text evidence="1 3">Belongs to the peptidase S8 family.</text>
</comment>
<dbReference type="GO" id="GO:0004252">
    <property type="term" value="F:serine-type endopeptidase activity"/>
    <property type="evidence" value="ECO:0007669"/>
    <property type="project" value="InterPro"/>
</dbReference>
<proteinExistence type="inferred from homology"/>
<keyword evidence="5" id="KW-0378">Hydrolase</keyword>
<sequence length="112" mass="12266">MSCPHVAGAAAYVKSFHPKWSPSAIKSALMTQLLRVLCFTAWRMVPTKDSLAEFSYGAGHIDPVAVDPSLVTQPGKWFLTKDSSVEFSYGAGHIDLVKVVDPCLVYETFTED</sequence>
<gene>
    <name evidence="5" type="ORF">Sradi_0331200</name>
</gene>